<keyword evidence="1" id="KW-0472">Membrane</keyword>
<name>A0A2L2TA21_9HYPO</name>
<evidence type="ECO:0000256" key="1">
    <source>
        <dbReference type="SAM" id="Phobius"/>
    </source>
</evidence>
<keyword evidence="1" id="KW-0812">Transmembrane</keyword>
<accession>A0A2L2TA21</accession>
<sequence>MRDLQLPLLAWCVGALILILILTSLVLVCSVLPTTLYPVATCFGGPFDCLVTEARCGWHAWGFRKLLRVPYNAFSALPGWVVVLRLGLCFGGD</sequence>
<feature type="transmembrane region" description="Helical" evidence="1">
    <location>
        <begin position="6"/>
        <end position="28"/>
    </location>
</feature>
<evidence type="ECO:0000313" key="2">
    <source>
        <dbReference type="EMBL" id="CEI61157.1"/>
    </source>
</evidence>
<dbReference type="Proteomes" id="UP000245910">
    <property type="component" value="Chromosome II"/>
</dbReference>
<dbReference type="EMBL" id="LN649230">
    <property type="protein sequence ID" value="CEI61157.1"/>
    <property type="molecule type" value="Genomic_DNA"/>
</dbReference>
<evidence type="ECO:0000313" key="3">
    <source>
        <dbReference type="Proteomes" id="UP000245910"/>
    </source>
</evidence>
<dbReference type="AlphaFoldDB" id="A0A2L2TA21"/>
<reference evidence="3" key="1">
    <citation type="submission" date="2014-10" db="EMBL/GenBank/DDBJ databases">
        <authorList>
            <person name="King R."/>
        </authorList>
    </citation>
    <scope>NUCLEOTIDE SEQUENCE [LARGE SCALE GENOMIC DNA]</scope>
    <source>
        <strain evidence="3">A3/5</strain>
    </source>
</reference>
<proteinExistence type="predicted"/>
<protein>
    <submittedName>
        <fullName evidence="2">Uncharacterized protein</fullName>
    </submittedName>
</protein>
<keyword evidence="3" id="KW-1185">Reference proteome</keyword>
<keyword evidence="1" id="KW-1133">Transmembrane helix</keyword>
<organism evidence="2 3">
    <name type="scientific">Fusarium venenatum</name>
    <dbReference type="NCBI Taxonomy" id="56646"/>
    <lineage>
        <taxon>Eukaryota</taxon>
        <taxon>Fungi</taxon>
        <taxon>Dikarya</taxon>
        <taxon>Ascomycota</taxon>
        <taxon>Pezizomycotina</taxon>
        <taxon>Sordariomycetes</taxon>
        <taxon>Hypocreomycetidae</taxon>
        <taxon>Hypocreales</taxon>
        <taxon>Nectriaceae</taxon>
        <taxon>Fusarium</taxon>
    </lineage>
</organism>